<feature type="compositionally biased region" description="Acidic residues" evidence="1">
    <location>
        <begin position="7"/>
        <end position="17"/>
    </location>
</feature>
<dbReference type="PANTHER" id="PTHR39639:SF1">
    <property type="entry name" value="DUF262 DOMAIN-CONTAINING PROTEIN"/>
    <property type="match status" value="1"/>
</dbReference>
<feature type="domain" description="GmrSD restriction endonucleases N-terminal" evidence="2">
    <location>
        <begin position="50"/>
        <end position="185"/>
    </location>
</feature>
<reference evidence="3 4" key="1">
    <citation type="submission" date="2021-10" db="EMBL/GenBank/DDBJ databases">
        <authorList>
            <person name="Chen M."/>
        </authorList>
    </citation>
    <scope>NUCLEOTIDE SEQUENCE [LARGE SCALE GENOMIC DNA]</scope>
    <source>
        <strain evidence="3 4">H3-26</strain>
    </source>
</reference>
<accession>A0ABS8BJ15</accession>
<evidence type="ECO:0000313" key="4">
    <source>
        <dbReference type="Proteomes" id="UP001198034"/>
    </source>
</evidence>
<comment type="caution">
    <text evidence="3">The sequence shown here is derived from an EMBL/GenBank/DDBJ whole genome shotgun (WGS) entry which is preliminary data.</text>
</comment>
<sequence length="366" mass="42100">MSNMADIENEELEGESTLDDKSSEYPDIVINLIKEQFSLFELKRRKEVSNKIQIDPDFQRGGVWDKKQKSELIESILMGIPLPIIYLFEDNSGTKQVVDGRQRLTTIFEYMNGSFLLSDLKMLKSENESYFNGLSPKYQSKIEDYQIQAYTILPPTPERVKFDIFDRVNRGGTRLNNQEMRNALYSGASTLLLRELAVDPLFLEATGNSVSSKRMKDRYIILRFLGFFLLRTNRLSGIEYKSDVDEFLADVMKAINGFSENEIQGLKDSFRVAMRNCIDVLGDDAFRFFNAYGNRRPVSMGLFECISYMLSNEIPDGTDLSSLKNRIESVKVEMDKSNMFGGRIDTTNGIKFRFDKADAIRSEFYD</sequence>
<name>A0ABS8BJ15_9NEIS</name>
<evidence type="ECO:0000256" key="1">
    <source>
        <dbReference type="SAM" id="MobiDB-lite"/>
    </source>
</evidence>
<organism evidence="3 4">
    <name type="scientific">Deefgea salmonis</name>
    <dbReference type="NCBI Taxonomy" id="2875502"/>
    <lineage>
        <taxon>Bacteria</taxon>
        <taxon>Pseudomonadati</taxon>
        <taxon>Pseudomonadota</taxon>
        <taxon>Betaproteobacteria</taxon>
        <taxon>Neisseriales</taxon>
        <taxon>Chitinibacteraceae</taxon>
        <taxon>Deefgea</taxon>
    </lineage>
</organism>
<dbReference type="InterPro" id="IPR004919">
    <property type="entry name" value="GmrSD_N"/>
</dbReference>
<proteinExistence type="predicted"/>
<dbReference type="RefSeq" id="WP_226763497.1">
    <property type="nucleotide sequence ID" value="NZ_JAJAWG010000002.1"/>
</dbReference>
<dbReference type="Pfam" id="PF03235">
    <property type="entry name" value="GmrSD_N"/>
    <property type="match status" value="1"/>
</dbReference>
<evidence type="ECO:0000313" key="3">
    <source>
        <dbReference type="EMBL" id="MCB5195707.1"/>
    </source>
</evidence>
<dbReference type="EMBL" id="JAJAWG010000002">
    <property type="protein sequence ID" value="MCB5195707.1"/>
    <property type="molecule type" value="Genomic_DNA"/>
</dbReference>
<feature type="region of interest" description="Disordered" evidence="1">
    <location>
        <begin position="1"/>
        <end position="20"/>
    </location>
</feature>
<dbReference type="Proteomes" id="UP001198034">
    <property type="component" value="Unassembled WGS sequence"/>
</dbReference>
<gene>
    <name evidence="3" type="ORF">LG219_05320</name>
</gene>
<evidence type="ECO:0000259" key="2">
    <source>
        <dbReference type="Pfam" id="PF03235"/>
    </source>
</evidence>
<dbReference type="PANTHER" id="PTHR39639">
    <property type="entry name" value="CHROMOSOME 16, WHOLE GENOME SHOTGUN SEQUENCE"/>
    <property type="match status" value="1"/>
</dbReference>
<protein>
    <submittedName>
        <fullName evidence="3">DUF262 domain-containing protein</fullName>
    </submittedName>
</protein>
<keyword evidence="4" id="KW-1185">Reference proteome</keyword>